<name>A0A9Q8T5S5_9PEZI</name>
<dbReference type="RefSeq" id="XP_049150249.1">
    <property type="nucleotide sequence ID" value="XM_049293103.1"/>
</dbReference>
<feature type="region of interest" description="Disordered" evidence="1">
    <location>
        <begin position="163"/>
        <end position="221"/>
    </location>
</feature>
<dbReference type="GeneID" id="73348113"/>
<keyword evidence="3" id="KW-1185">Reference proteome</keyword>
<sequence length="289" mass="32060">MQRDVKDTRDEIERLPSYLHMAGGDDVATAQSPECGDLSQLWSEPHADDNRSSVGIRCVFLPATTACFLQIDFYDIGKQKRFIHAPMYPPHIEIQGNWVEEQEAPVLVDVAGEGMIRSALQNEGAAKCPVFPGPIPSQSNMAVPVKLTARLLFRPLRLDGTAPRKVDVHQQEQEQRSRMSSRALASPKEKRGGNSPAGASAPHANIPSTPIQLTHTNPSPSLQIHSFLHRYSRHNPRAKPTQTPPRENNIFVPPSTLLPREYDNGAARSRGLWLLPLMMKIPTRSGTYS</sequence>
<protein>
    <submittedName>
        <fullName evidence="2">Uncharacterized protein</fullName>
    </submittedName>
</protein>
<gene>
    <name evidence="2" type="ORF">CLUP02_14171</name>
</gene>
<organism evidence="2 3">
    <name type="scientific">Colletotrichum lupini</name>
    <dbReference type="NCBI Taxonomy" id="145971"/>
    <lineage>
        <taxon>Eukaryota</taxon>
        <taxon>Fungi</taxon>
        <taxon>Dikarya</taxon>
        <taxon>Ascomycota</taxon>
        <taxon>Pezizomycotina</taxon>
        <taxon>Sordariomycetes</taxon>
        <taxon>Hypocreomycetidae</taxon>
        <taxon>Glomerellales</taxon>
        <taxon>Glomerellaceae</taxon>
        <taxon>Colletotrichum</taxon>
        <taxon>Colletotrichum acutatum species complex</taxon>
    </lineage>
</organism>
<accession>A0A9Q8T5S5</accession>
<feature type="compositionally biased region" description="Basic and acidic residues" evidence="1">
    <location>
        <begin position="163"/>
        <end position="177"/>
    </location>
</feature>
<proteinExistence type="predicted"/>
<evidence type="ECO:0000313" key="3">
    <source>
        <dbReference type="Proteomes" id="UP000830671"/>
    </source>
</evidence>
<dbReference type="Proteomes" id="UP000830671">
    <property type="component" value="Chromosome 7"/>
</dbReference>
<reference evidence="2" key="1">
    <citation type="journal article" date="2021" name="Mol. Plant Microbe Interact.">
        <title>Complete Genome Sequence of the Plant-Pathogenic Fungus Colletotrichum lupini.</title>
        <authorList>
            <person name="Baroncelli R."/>
            <person name="Pensec F."/>
            <person name="Da Lio D."/>
            <person name="Boufleur T."/>
            <person name="Vicente I."/>
            <person name="Sarrocco S."/>
            <person name="Picot A."/>
            <person name="Baraldi E."/>
            <person name="Sukno S."/>
            <person name="Thon M."/>
            <person name="Le Floch G."/>
        </authorList>
    </citation>
    <scope>NUCLEOTIDE SEQUENCE</scope>
    <source>
        <strain evidence="2">IMI 504893</strain>
    </source>
</reference>
<evidence type="ECO:0000256" key="1">
    <source>
        <dbReference type="SAM" id="MobiDB-lite"/>
    </source>
</evidence>
<feature type="compositionally biased region" description="Polar residues" evidence="1">
    <location>
        <begin position="206"/>
        <end position="221"/>
    </location>
</feature>
<dbReference type="AlphaFoldDB" id="A0A9Q8T5S5"/>
<evidence type="ECO:0000313" key="2">
    <source>
        <dbReference type="EMBL" id="UQC88646.1"/>
    </source>
</evidence>
<dbReference type="EMBL" id="CP019479">
    <property type="protein sequence ID" value="UQC88646.1"/>
    <property type="molecule type" value="Genomic_DNA"/>
</dbReference>
<dbReference type="KEGG" id="clup:CLUP02_14171"/>